<evidence type="ECO:0000313" key="2">
    <source>
        <dbReference type="EMBL" id="KKS43205.1"/>
    </source>
</evidence>
<gene>
    <name evidence="2" type="ORF">UV06_C0002G0107</name>
</gene>
<comment type="caution">
    <text evidence="2">The sequence shown here is derived from an EMBL/GenBank/DDBJ whole genome shotgun (WGS) entry which is preliminary data.</text>
</comment>
<name>A0A0G0Z3B3_9BACT</name>
<dbReference type="AlphaFoldDB" id="A0A0G0Z3B3"/>
<accession>A0A0G0Z3B3</accession>
<organism evidence="2 3">
    <name type="scientific">Candidatus Collierbacteria bacterium GW2011_GWA2_42_17</name>
    <dbReference type="NCBI Taxonomy" id="1618378"/>
    <lineage>
        <taxon>Bacteria</taxon>
        <taxon>Candidatus Collieribacteriota</taxon>
    </lineage>
</organism>
<dbReference type="InterPro" id="IPR027381">
    <property type="entry name" value="LytR/CpsA/Psr_C"/>
</dbReference>
<dbReference type="Pfam" id="PF13399">
    <property type="entry name" value="LytR_C"/>
    <property type="match status" value="1"/>
</dbReference>
<dbReference type="EMBL" id="LCDA01000002">
    <property type="protein sequence ID" value="KKS43205.1"/>
    <property type="molecule type" value="Genomic_DNA"/>
</dbReference>
<evidence type="ECO:0000259" key="1">
    <source>
        <dbReference type="Pfam" id="PF13399"/>
    </source>
</evidence>
<sequence length="230" mass="24702">MDKRKVILAAVLLIVFGGIGGLIKLSKENRQLKTEIQVLKEDPNKIAKEETAKVVALVGKLVILPEGEEPVMATVTDKEKLKDQPVFAKAENGDKILIYSIAQKAYIYNPTKNVIVDVVPVNIGDGSLTITGTDVNNPLKVVLVNGTKTVGLTNTLEQRIKDKKVLGISVTAKATAKTTDYQKTLVIDLTGKWGSQAIQLAQLVGGEVATQSAEDKPAVDLMVIVGSNFK</sequence>
<protein>
    <recommendedName>
        <fullName evidence="1">LytR/CpsA/Psr regulator C-terminal domain-containing protein</fullName>
    </recommendedName>
</protein>
<dbReference type="Proteomes" id="UP000033854">
    <property type="component" value="Unassembled WGS sequence"/>
</dbReference>
<reference evidence="2 3" key="1">
    <citation type="journal article" date="2015" name="Nature">
        <title>rRNA introns, odd ribosomes, and small enigmatic genomes across a large radiation of phyla.</title>
        <authorList>
            <person name="Brown C.T."/>
            <person name="Hug L.A."/>
            <person name="Thomas B.C."/>
            <person name="Sharon I."/>
            <person name="Castelle C.J."/>
            <person name="Singh A."/>
            <person name="Wilkins M.J."/>
            <person name="Williams K.H."/>
            <person name="Banfield J.F."/>
        </authorList>
    </citation>
    <scope>NUCLEOTIDE SEQUENCE [LARGE SCALE GENOMIC DNA]</scope>
</reference>
<evidence type="ECO:0000313" key="3">
    <source>
        <dbReference type="Proteomes" id="UP000033854"/>
    </source>
</evidence>
<feature type="domain" description="LytR/CpsA/Psr regulator C-terminal" evidence="1">
    <location>
        <begin position="140"/>
        <end position="229"/>
    </location>
</feature>
<proteinExistence type="predicted"/>